<comment type="caution">
    <text evidence="2">The sequence shown here is derived from an EMBL/GenBank/DDBJ whole genome shotgun (WGS) entry which is preliminary data.</text>
</comment>
<evidence type="ECO:0000313" key="3">
    <source>
        <dbReference type="Proteomes" id="UP000526501"/>
    </source>
</evidence>
<dbReference type="AlphaFoldDB" id="A0A7X1B340"/>
<keyword evidence="1" id="KW-0472">Membrane</keyword>
<dbReference type="Proteomes" id="UP000526501">
    <property type="component" value="Unassembled WGS sequence"/>
</dbReference>
<evidence type="ECO:0000313" key="2">
    <source>
        <dbReference type="EMBL" id="MBC2604765.1"/>
    </source>
</evidence>
<accession>A0A7X1B340</accession>
<keyword evidence="1" id="KW-1133">Transmembrane helix</keyword>
<dbReference type="PANTHER" id="PTHR35519">
    <property type="entry name" value="MEMBRANE PROTEINS"/>
    <property type="match status" value="1"/>
</dbReference>
<keyword evidence="1" id="KW-0812">Transmembrane</keyword>
<dbReference type="EMBL" id="JACHVC010000001">
    <property type="protein sequence ID" value="MBC2604765.1"/>
    <property type="molecule type" value="Genomic_DNA"/>
</dbReference>
<keyword evidence="3" id="KW-1185">Reference proteome</keyword>
<dbReference type="Pfam" id="PF13430">
    <property type="entry name" value="DUF4112"/>
    <property type="match status" value="1"/>
</dbReference>
<organism evidence="2 3">
    <name type="scientific">Pelagicoccus albus</name>
    <dbReference type="NCBI Taxonomy" id="415222"/>
    <lineage>
        <taxon>Bacteria</taxon>
        <taxon>Pseudomonadati</taxon>
        <taxon>Verrucomicrobiota</taxon>
        <taxon>Opitutia</taxon>
        <taxon>Puniceicoccales</taxon>
        <taxon>Pelagicoccaceae</taxon>
        <taxon>Pelagicoccus</taxon>
    </lineage>
</organism>
<dbReference type="InterPro" id="IPR025187">
    <property type="entry name" value="DUF4112"/>
</dbReference>
<dbReference type="PANTHER" id="PTHR35519:SF2">
    <property type="entry name" value="PH DOMAIN PROTEIN"/>
    <property type="match status" value="1"/>
</dbReference>
<name>A0A7X1B340_9BACT</name>
<reference evidence="2 3" key="1">
    <citation type="submission" date="2020-07" db="EMBL/GenBank/DDBJ databases">
        <authorList>
            <person name="Feng X."/>
        </authorList>
    </citation>
    <scope>NUCLEOTIDE SEQUENCE [LARGE SCALE GENOMIC DNA]</scope>
    <source>
        <strain evidence="2 3">JCM23202</strain>
    </source>
</reference>
<evidence type="ECO:0000256" key="1">
    <source>
        <dbReference type="SAM" id="Phobius"/>
    </source>
</evidence>
<feature type="transmembrane region" description="Helical" evidence="1">
    <location>
        <begin position="42"/>
        <end position="62"/>
    </location>
</feature>
<gene>
    <name evidence="2" type="ORF">H5P27_01710</name>
</gene>
<sequence length="122" mass="13746">MKDSTPLEKREDVVNRLRKVSHFYDSAFRIPGTQIRVGWDSIFGLIPGVGDLVGVIPLAYNLRVARRFGLGKRVYTRLIFNQLVDFILGSIPLVGDIFDWAFRANVKNADLLISKIEKQAAA</sequence>
<protein>
    <submittedName>
        <fullName evidence="2">DUF4112 domain-containing protein</fullName>
    </submittedName>
</protein>
<proteinExistence type="predicted"/>
<dbReference type="RefSeq" id="WP_185658652.1">
    <property type="nucleotide sequence ID" value="NZ_CAWPOO010000001.1"/>
</dbReference>